<dbReference type="PROSITE" id="PS51257">
    <property type="entry name" value="PROKAR_LIPOPROTEIN"/>
    <property type="match status" value="1"/>
</dbReference>
<feature type="domain" description="Beta-lactamase class A catalytic" evidence="8">
    <location>
        <begin position="64"/>
        <end position="278"/>
    </location>
</feature>
<feature type="region of interest" description="Disordered" evidence="6">
    <location>
        <begin position="178"/>
        <end position="197"/>
    </location>
</feature>
<keyword evidence="10" id="KW-1185">Reference proteome</keyword>
<evidence type="ECO:0000259" key="8">
    <source>
        <dbReference type="Pfam" id="PF13354"/>
    </source>
</evidence>
<dbReference type="PANTHER" id="PTHR35333">
    <property type="entry name" value="BETA-LACTAMASE"/>
    <property type="match status" value="1"/>
</dbReference>
<accession>A0A3L7J112</accession>
<dbReference type="PRINTS" id="PR00118">
    <property type="entry name" value="BLACTAMASEA"/>
</dbReference>
<proteinExistence type="inferred from homology"/>
<dbReference type="InterPro" id="IPR023650">
    <property type="entry name" value="Beta-lactam_class-A_AS"/>
</dbReference>
<evidence type="ECO:0000256" key="5">
    <source>
        <dbReference type="RuleBase" id="RU361140"/>
    </source>
</evidence>
<evidence type="ECO:0000256" key="7">
    <source>
        <dbReference type="SAM" id="SignalP"/>
    </source>
</evidence>
<dbReference type="Proteomes" id="UP000282460">
    <property type="component" value="Unassembled WGS sequence"/>
</dbReference>
<feature type="signal peptide" evidence="7">
    <location>
        <begin position="1"/>
        <end position="23"/>
    </location>
</feature>
<dbReference type="RefSeq" id="WP_121659252.1">
    <property type="nucleotide sequence ID" value="NZ_BMEK01000002.1"/>
</dbReference>
<dbReference type="InterPro" id="IPR000871">
    <property type="entry name" value="Beta-lactam_class-A"/>
</dbReference>
<evidence type="ECO:0000256" key="4">
    <source>
        <dbReference type="ARBA" id="ARBA00023251"/>
    </source>
</evidence>
<dbReference type="PANTHER" id="PTHR35333:SF3">
    <property type="entry name" value="BETA-LACTAMASE-TYPE TRANSPEPTIDASE FOLD CONTAINING PROTEIN"/>
    <property type="match status" value="1"/>
</dbReference>
<sequence length="306" mass="32281">MPHSARLASLSFILAMGALTGCAAGPANSTATQVPPATAEPTPIAPAADAQFGELEAKFDARLGVYALDTGTGLALEYRSDERFAYASTIKVFASAVLLDQTTDSELDSLVRYDESDLLDYAPITEQHVDTGMTLRELGDAAVRYSDNTAANLIFERIGGPTGLATALKAMGDDVTQVDRTEPELNETTPGDPRDTTTPEAFAVGLEALILGDALELADRETLTEWLVGNTTGDNLIRAGVPTEWTVGDKTGSAGYGTRNDIAVIWPTEGDPIVLAVLSSRAEPDAEYDDDLIAEATAVAIDALKR</sequence>
<dbReference type="Gene3D" id="3.40.710.10">
    <property type="entry name" value="DD-peptidase/beta-lactamase superfamily"/>
    <property type="match status" value="1"/>
</dbReference>
<keyword evidence="4 5" id="KW-0046">Antibiotic resistance</keyword>
<organism evidence="9 10">
    <name type="scientific">Mycetocola zhadangensis</name>
    <dbReference type="NCBI Taxonomy" id="1164595"/>
    <lineage>
        <taxon>Bacteria</taxon>
        <taxon>Bacillati</taxon>
        <taxon>Actinomycetota</taxon>
        <taxon>Actinomycetes</taxon>
        <taxon>Micrococcales</taxon>
        <taxon>Microbacteriaceae</taxon>
        <taxon>Mycetocola</taxon>
    </lineage>
</organism>
<dbReference type="EMBL" id="RCWJ01000002">
    <property type="protein sequence ID" value="RLQ84206.1"/>
    <property type="molecule type" value="Genomic_DNA"/>
</dbReference>
<dbReference type="OrthoDB" id="9784149at2"/>
<reference evidence="9 10" key="1">
    <citation type="submission" date="2018-10" db="EMBL/GenBank/DDBJ databases">
        <authorList>
            <person name="Li J."/>
        </authorList>
    </citation>
    <scope>NUCLEOTIDE SEQUENCE [LARGE SCALE GENOMIC DNA]</scope>
    <source>
        <strain evidence="9 10">ZD1-4</strain>
    </source>
</reference>
<evidence type="ECO:0000256" key="2">
    <source>
        <dbReference type="ARBA" id="ARBA00012865"/>
    </source>
</evidence>
<dbReference type="InterPro" id="IPR012338">
    <property type="entry name" value="Beta-lactam/transpept-like"/>
</dbReference>
<evidence type="ECO:0000313" key="9">
    <source>
        <dbReference type="EMBL" id="RLQ84206.1"/>
    </source>
</evidence>
<dbReference type="GO" id="GO:0008800">
    <property type="term" value="F:beta-lactamase activity"/>
    <property type="evidence" value="ECO:0007669"/>
    <property type="project" value="UniProtKB-UniRule"/>
</dbReference>
<name>A0A3L7J112_9MICO</name>
<keyword evidence="3 5" id="KW-0378">Hydrolase</keyword>
<evidence type="ECO:0000313" key="10">
    <source>
        <dbReference type="Proteomes" id="UP000282460"/>
    </source>
</evidence>
<gene>
    <name evidence="9" type="primary">bla</name>
    <name evidence="9" type="ORF">D9V28_08285</name>
</gene>
<dbReference type="EC" id="3.5.2.6" evidence="2 5"/>
<dbReference type="NCBIfam" id="NF033103">
    <property type="entry name" value="bla_class_A"/>
    <property type="match status" value="1"/>
</dbReference>
<dbReference type="Pfam" id="PF13354">
    <property type="entry name" value="Beta-lactamase2"/>
    <property type="match status" value="1"/>
</dbReference>
<dbReference type="GO" id="GO:0030655">
    <property type="term" value="P:beta-lactam antibiotic catabolic process"/>
    <property type="evidence" value="ECO:0007669"/>
    <property type="project" value="InterPro"/>
</dbReference>
<evidence type="ECO:0000256" key="1">
    <source>
        <dbReference type="ARBA" id="ARBA00009009"/>
    </source>
</evidence>
<dbReference type="GO" id="GO:0046677">
    <property type="term" value="P:response to antibiotic"/>
    <property type="evidence" value="ECO:0007669"/>
    <property type="project" value="UniProtKB-UniRule"/>
</dbReference>
<evidence type="ECO:0000256" key="6">
    <source>
        <dbReference type="SAM" id="MobiDB-lite"/>
    </source>
</evidence>
<comment type="similarity">
    <text evidence="1 5">Belongs to the class-A beta-lactamase family.</text>
</comment>
<feature type="chain" id="PRO_5018219138" description="Beta-lactamase" evidence="7">
    <location>
        <begin position="24"/>
        <end position="306"/>
    </location>
</feature>
<evidence type="ECO:0000256" key="3">
    <source>
        <dbReference type="ARBA" id="ARBA00022801"/>
    </source>
</evidence>
<comment type="caution">
    <text evidence="9">The sequence shown here is derived from an EMBL/GenBank/DDBJ whole genome shotgun (WGS) entry which is preliminary data.</text>
</comment>
<protein>
    <recommendedName>
        <fullName evidence="2 5">Beta-lactamase</fullName>
        <ecNumber evidence="2 5">3.5.2.6</ecNumber>
    </recommendedName>
</protein>
<dbReference type="PROSITE" id="PS00146">
    <property type="entry name" value="BETA_LACTAMASE_A"/>
    <property type="match status" value="1"/>
</dbReference>
<dbReference type="InterPro" id="IPR045155">
    <property type="entry name" value="Beta-lactam_cat"/>
</dbReference>
<dbReference type="SUPFAM" id="SSF56601">
    <property type="entry name" value="beta-lactamase/transpeptidase-like"/>
    <property type="match status" value="1"/>
</dbReference>
<comment type="catalytic activity">
    <reaction evidence="5">
        <text>a beta-lactam + H2O = a substituted beta-amino acid</text>
        <dbReference type="Rhea" id="RHEA:20401"/>
        <dbReference type="ChEBI" id="CHEBI:15377"/>
        <dbReference type="ChEBI" id="CHEBI:35627"/>
        <dbReference type="ChEBI" id="CHEBI:140347"/>
        <dbReference type="EC" id="3.5.2.6"/>
    </reaction>
</comment>
<keyword evidence="7" id="KW-0732">Signal</keyword>
<dbReference type="AlphaFoldDB" id="A0A3L7J112"/>